<evidence type="ECO:0000259" key="1">
    <source>
        <dbReference type="Pfam" id="PF13456"/>
    </source>
</evidence>
<dbReference type="Proteomes" id="UP000593561">
    <property type="component" value="Unassembled WGS sequence"/>
</dbReference>
<dbReference type="GO" id="GO:0003676">
    <property type="term" value="F:nucleic acid binding"/>
    <property type="evidence" value="ECO:0007669"/>
    <property type="project" value="InterPro"/>
</dbReference>
<dbReference type="InterPro" id="IPR012337">
    <property type="entry name" value="RNaseH-like_sf"/>
</dbReference>
<dbReference type="CDD" id="cd06222">
    <property type="entry name" value="RNase_H_like"/>
    <property type="match status" value="1"/>
</dbReference>
<dbReference type="AlphaFoldDB" id="A0A7J8SUQ4"/>
<comment type="caution">
    <text evidence="2">The sequence shown here is derived from an EMBL/GenBank/DDBJ whole genome shotgun (WGS) entry which is preliminary data.</text>
</comment>
<feature type="non-terminal residue" evidence="2">
    <location>
        <position position="164"/>
    </location>
</feature>
<name>A0A7J8SUQ4_GOSDV</name>
<dbReference type="SUPFAM" id="SSF53098">
    <property type="entry name" value="Ribonuclease H-like"/>
    <property type="match status" value="1"/>
</dbReference>
<dbReference type="InterPro" id="IPR053151">
    <property type="entry name" value="RNase_H-like"/>
</dbReference>
<reference evidence="2 3" key="1">
    <citation type="journal article" date="2019" name="Genome Biol. Evol.">
        <title>Insights into the evolution of the New World diploid cottons (Gossypium, subgenus Houzingenia) based on genome sequencing.</title>
        <authorList>
            <person name="Grover C.E."/>
            <person name="Arick M.A. 2nd"/>
            <person name="Thrash A."/>
            <person name="Conover J.L."/>
            <person name="Sanders W.S."/>
            <person name="Peterson D.G."/>
            <person name="Frelichowski J.E."/>
            <person name="Scheffler J.A."/>
            <person name="Scheffler B.E."/>
            <person name="Wendel J.F."/>
        </authorList>
    </citation>
    <scope>NUCLEOTIDE SEQUENCE [LARGE SCALE GENOMIC DNA]</scope>
    <source>
        <strain evidence="2">27</strain>
        <tissue evidence="2">Leaf</tissue>
    </source>
</reference>
<dbReference type="InterPro" id="IPR036397">
    <property type="entry name" value="RNaseH_sf"/>
</dbReference>
<dbReference type="Pfam" id="PF13456">
    <property type="entry name" value="RVT_3"/>
    <property type="match status" value="1"/>
</dbReference>
<protein>
    <recommendedName>
        <fullName evidence="1">RNase H type-1 domain-containing protein</fullName>
    </recommendedName>
</protein>
<dbReference type="Gene3D" id="3.30.420.10">
    <property type="entry name" value="Ribonuclease H-like superfamily/Ribonuclease H"/>
    <property type="match status" value="1"/>
</dbReference>
<gene>
    <name evidence="2" type="ORF">Godav_024331</name>
</gene>
<dbReference type="GO" id="GO:0004523">
    <property type="term" value="F:RNA-DNA hybrid ribonuclease activity"/>
    <property type="evidence" value="ECO:0007669"/>
    <property type="project" value="InterPro"/>
</dbReference>
<organism evidence="2 3">
    <name type="scientific">Gossypium davidsonii</name>
    <name type="common">Davidson's cotton</name>
    <name type="synonym">Gossypium klotzschianum subsp. davidsonii</name>
    <dbReference type="NCBI Taxonomy" id="34287"/>
    <lineage>
        <taxon>Eukaryota</taxon>
        <taxon>Viridiplantae</taxon>
        <taxon>Streptophyta</taxon>
        <taxon>Embryophyta</taxon>
        <taxon>Tracheophyta</taxon>
        <taxon>Spermatophyta</taxon>
        <taxon>Magnoliopsida</taxon>
        <taxon>eudicotyledons</taxon>
        <taxon>Gunneridae</taxon>
        <taxon>Pentapetalae</taxon>
        <taxon>rosids</taxon>
        <taxon>malvids</taxon>
        <taxon>Malvales</taxon>
        <taxon>Malvaceae</taxon>
        <taxon>Malvoideae</taxon>
        <taxon>Gossypium</taxon>
    </lineage>
</organism>
<dbReference type="EMBL" id="JABFAC010000011">
    <property type="protein sequence ID" value="MBA0629834.1"/>
    <property type="molecule type" value="Genomic_DNA"/>
</dbReference>
<keyword evidence="3" id="KW-1185">Reference proteome</keyword>
<dbReference type="InterPro" id="IPR002156">
    <property type="entry name" value="RNaseH_domain"/>
</dbReference>
<dbReference type="PANTHER" id="PTHR47723:SF19">
    <property type="entry name" value="POLYNUCLEOTIDYL TRANSFERASE, RIBONUCLEASE H-LIKE SUPERFAMILY PROTEIN"/>
    <property type="match status" value="1"/>
</dbReference>
<dbReference type="InterPro" id="IPR044730">
    <property type="entry name" value="RNase_H-like_dom_plant"/>
</dbReference>
<evidence type="ECO:0000313" key="2">
    <source>
        <dbReference type="EMBL" id="MBA0629834.1"/>
    </source>
</evidence>
<accession>A0A7J8SUQ4</accession>
<evidence type="ECO:0000313" key="3">
    <source>
        <dbReference type="Proteomes" id="UP000593561"/>
    </source>
</evidence>
<feature type="domain" description="RNase H type-1" evidence="1">
    <location>
        <begin position="46"/>
        <end position="134"/>
    </location>
</feature>
<sequence>MCWMLWKNRNKYVFQHGIGRVEDTIRAVECFAFNVCETNLEGFQRFIRRGSVVNSELWAILHGLEITLNRGYNKVIIETDCMMAVEMIKECLGSTHSMTIVKKIKMMPRQFASVKFQFVNREGNMVVDWLARTCPLSEMNLVTTDVSSFHVRKLFLEDKLSDTH</sequence>
<dbReference type="PANTHER" id="PTHR47723">
    <property type="entry name" value="OS05G0353850 PROTEIN"/>
    <property type="match status" value="1"/>
</dbReference>
<proteinExistence type="predicted"/>